<dbReference type="Pfam" id="PF04365">
    <property type="entry name" value="BrnT_toxin"/>
    <property type="match status" value="1"/>
</dbReference>
<name>A0A7W6CQX3_9HYPH</name>
<dbReference type="InterPro" id="IPR007460">
    <property type="entry name" value="BrnT_toxin"/>
</dbReference>
<dbReference type="Gene3D" id="3.10.450.530">
    <property type="entry name" value="Ribonuclease toxin, BrnT, of type II toxin-antitoxin system"/>
    <property type="match status" value="1"/>
</dbReference>
<dbReference type="RefSeq" id="WP_183899070.1">
    <property type="nucleotide sequence ID" value="NZ_JACIDW010000002.1"/>
</dbReference>
<evidence type="ECO:0008006" key="3">
    <source>
        <dbReference type="Google" id="ProtNLM"/>
    </source>
</evidence>
<evidence type="ECO:0000313" key="2">
    <source>
        <dbReference type="Proteomes" id="UP000582090"/>
    </source>
</evidence>
<organism evidence="1 2">
    <name type="scientific">Rhizobium metallidurans</name>
    <dbReference type="NCBI Taxonomy" id="1265931"/>
    <lineage>
        <taxon>Bacteria</taxon>
        <taxon>Pseudomonadati</taxon>
        <taxon>Pseudomonadota</taxon>
        <taxon>Alphaproteobacteria</taxon>
        <taxon>Hyphomicrobiales</taxon>
        <taxon>Rhizobiaceae</taxon>
        <taxon>Rhizobium/Agrobacterium group</taxon>
        <taxon>Rhizobium</taxon>
    </lineage>
</organism>
<protein>
    <recommendedName>
        <fullName evidence="3">BrnT family toxin</fullName>
    </recommendedName>
</protein>
<dbReference type="InterPro" id="IPR038573">
    <property type="entry name" value="BrnT_sf"/>
</dbReference>
<accession>A0A7W6CQX3</accession>
<dbReference type="Proteomes" id="UP000582090">
    <property type="component" value="Unassembled WGS sequence"/>
</dbReference>
<sequence>MPQFIWNGQKSRGNKLKHGISFETAALIWSDPNYLLVPDAVYDGEERWLAIGRTGITTVLVAVHTSYDDDGEETIRIISARKATAHERKQYEKSIAH</sequence>
<dbReference type="AlphaFoldDB" id="A0A7W6CQX3"/>
<comment type="caution">
    <text evidence="1">The sequence shown here is derived from an EMBL/GenBank/DDBJ whole genome shotgun (WGS) entry which is preliminary data.</text>
</comment>
<keyword evidence="2" id="KW-1185">Reference proteome</keyword>
<dbReference type="EMBL" id="JACIDW010000002">
    <property type="protein sequence ID" value="MBB3963352.1"/>
    <property type="molecule type" value="Genomic_DNA"/>
</dbReference>
<reference evidence="1 2" key="1">
    <citation type="submission" date="2020-08" db="EMBL/GenBank/DDBJ databases">
        <title>Genomic Encyclopedia of Type Strains, Phase IV (KMG-IV): sequencing the most valuable type-strain genomes for metagenomic binning, comparative biology and taxonomic classification.</title>
        <authorList>
            <person name="Goeker M."/>
        </authorList>
    </citation>
    <scope>NUCLEOTIDE SEQUENCE [LARGE SCALE GENOMIC DNA]</scope>
    <source>
        <strain evidence="1 2">DSM 26575</strain>
    </source>
</reference>
<evidence type="ECO:0000313" key="1">
    <source>
        <dbReference type="EMBL" id="MBB3963352.1"/>
    </source>
</evidence>
<gene>
    <name evidence="1" type="ORF">GGQ67_000977</name>
</gene>
<proteinExistence type="predicted"/>